<dbReference type="SUPFAM" id="SSF117856">
    <property type="entry name" value="AF0104/ALDC/Ptd012-like"/>
    <property type="match status" value="1"/>
</dbReference>
<feature type="domain" description="PPC" evidence="1">
    <location>
        <begin position="7"/>
        <end position="139"/>
    </location>
</feature>
<dbReference type="EMBL" id="FOMS01000003">
    <property type="protein sequence ID" value="SFD80939.1"/>
    <property type="molecule type" value="Genomic_DNA"/>
</dbReference>
<sequence>MISTAWPSSATRFVALRLAPGADLRESLEAAFNAEPDVAGFLAAAVGSLTHATLRSAGRDDTLTIPGPLEIVALSGTFSQDGPHLHLAVSDARGTMTGGHLLRGNPVRTTAEIVLALATGPRFTRPRDPRTGYNELAFD</sequence>
<dbReference type="PANTHER" id="PTHR34988:SF1">
    <property type="entry name" value="DNA-BINDING PROTEIN"/>
    <property type="match status" value="1"/>
</dbReference>
<dbReference type="PANTHER" id="PTHR34988">
    <property type="entry name" value="PROTEIN, PUTATIVE-RELATED"/>
    <property type="match status" value="1"/>
</dbReference>
<keyword evidence="3" id="KW-1185">Reference proteome</keyword>
<dbReference type="Proteomes" id="UP000325289">
    <property type="component" value="Unassembled WGS sequence"/>
</dbReference>
<dbReference type="Pfam" id="PF03479">
    <property type="entry name" value="PCC"/>
    <property type="match status" value="1"/>
</dbReference>
<dbReference type="InterPro" id="IPR005175">
    <property type="entry name" value="PPC_dom"/>
</dbReference>
<dbReference type="CDD" id="cd11378">
    <property type="entry name" value="DUF296"/>
    <property type="match status" value="1"/>
</dbReference>
<gene>
    <name evidence="2" type="ORF">SAMN04515678_103136</name>
</gene>
<evidence type="ECO:0000259" key="1">
    <source>
        <dbReference type="PROSITE" id="PS51742"/>
    </source>
</evidence>
<reference evidence="2 3" key="1">
    <citation type="submission" date="2016-10" db="EMBL/GenBank/DDBJ databases">
        <authorList>
            <person name="Varghese N."/>
            <person name="Submissions S."/>
        </authorList>
    </citation>
    <scope>NUCLEOTIDE SEQUENCE [LARGE SCALE GENOMIC DNA]</scope>
    <source>
        <strain evidence="3">YIM D21,KCTC 23444,ACCC 10710</strain>
    </source>
</reference>
<dbReference type="PROSITE" id="PS51742">
    <property type="entry name" value="PPC"/>
    <property type="match status" value="1"/>
</dbReference>
<evidence type="ECO:0000313" key="2">
    <source>
        <dbReference type="EMBL" id="SFD80939.1"/>
    </source>
</evidence>
<name>A0A1I1VDJ3_9RHOB</name>
<proteinExistence type="predicted"/>
<dbReference type="AlphaFoldDB" id="A0A1I1VDJ3"/>
<organism evidence="2 3">
    <name type="scientific">Roseivivax sediminis</name>
    <dbReference type="NCBI Taxonomy" id="936889"/>
    <lineage>
        <taxon>Bacteria</taxon>
        <taxon>Pseudomonadati</taxon>
        <taxon>Pseudomonadota</taxon>
        <taxon>Alphaproteobacteria</taxon>
        <taxon>Rhodobacterales</taxon>
        <taxon>Roseobacteraceae</taxon>
        <taxon>Roseivivax</taxon>
    </lineage>
</organism>
<accession>A0A1I1VDJ3</accession>
<evidence type="ECO:0000313" key="3">
    <source>
        <dbReference type="Proteomes" id="UP000325289"/>
    </source>
</evidence>
<dbReference type="Gene3D" id="3.30.1330.80">
    <property type="entry name" value="Hypothetical protein, similar to alpha- acetolactate decarboxylase, domain 2"/>
    <property type="match status" value="1"/>
</dbReference>
<dbReference type="OrthoDB" id="552202at2"/>
<protein>
    <recommendedName>
        <fullName evidence="1">PPC domain-containing protein</fullName>
    </recommendedName>
</protein>
<dbReference type="RefSeq" id="WP_149755048.1">
    <property type="nucleotide sequence ID" value="NZ_FOMS01000003.1"/>
</dbReference>